<dbReference type="SUPFAM" id="SSF56645">
    <property type="entry name" value="Acyl-CoA dehydrogenase NM domain-like"/>
    <property type="match status" value="1"/>
</dbReference>
<dbReference type="RefSeq" id="WP_089314718.1">
    <property type="nucleotide sequence ID" value="NZ_FZNP01000011.1"/>
</dbReference>
<comment type="cofactor">
    <cofactor evidence="1">
        <name>FAD</name>
        <dbReference type="ChEBI" id="CHEBI:57692"/>
    </cofactor>
</comment>
<keyword evidence="5" id="KW-0560">Oxidoreductase</keyword>
<dbReference type="InterPro" id="IPR009075">
    <property type="entry name" value="AcylCo_DH/oxidase_C"/>
</dbReference>
<dbReference type="InterPro" id="IPR009100">
    <property type="entry name" value="AcylCoA_DH/oxidase_NM_dom_sf"/>
</dbReference>
<reference evidence="8" key="1">
    <citation type="submission" date="2017-06" db="EMBL/GenBank/DDBJ databases">
        <authorList>
            <person name="Varghese N."/>
            <person name="Submissions S."/>
        </authorList>
    </citation>
    <scope>NUCLEOTIDE SEQUENCE [LARGE SCALE GENOMIC DNA]</scope>
    <source>
        <strain evidence="8">DSM 44485</strain>
    </source>
</reference>
<sequence length="359" mass="36999">MSPAEERWPGSVLESWRDLVLTDERRELTETVRRHLGGGFPLEAVRACFAGSQPEGAWAAVSGAEYTSIGLPEWAGGLGTLVDAAALLEAAGEVLVPAPLLATAMSLQTLSQAGGVLPLDPARPAALAVADGVSGPGRPAIGRLVVLDGVLAERLTVVVPREQGVTVAQFDAAALGPAEVHRHVDPSRPVAVFDAGETPPLSHADDPRPLDAVLAPARTAVAADLTGTAAGALDRAVRHALDREQFGRKIGAFQAVKHRLADVYVAVERARSLTRAAAVALAGASAPSGAELSLLAKAAASEAAVDASRALVQVLGAMGMTFESDAHLFFRRAQQTAPFLGSAAVCYRRAVAARRGVPA</sequence>
<dbReference type="PANTHER" id="PTHR43884:SF20">
    <property type="entry name" value="ACYL-COA DEHYDROGENASE FADE28"/>
    <property type="match status" value="1"/>
</dbReference>
<dbReference type="InterPro" id="IPR037069">
    <property type="entry name" value="AcylCoA_DH/ox_N_sf"/>
</dbReference>
<dbReference type="Proteomes" id="UP000198420">
    <property type="component" value="Unassembled WGS sequence"/>
</dbReference>
<feature type="domain" description="Acyl-CoA dehydrogenase/oxidase C-terminal" evidence="6">
    <location>
        <begin position="214"/>
        <end position="353"/>
    </location>
</feature>
<dbReference type="EMBL" id="FZNP01000011">
    <property type="protein sequence ID" value="SNS13854.1"/>
    <property type="molecule type" value="Genomic_DNA"/>
</dbReference>
<dbReference type="GO" id="GO:0050660">
    <property type="term" value="F:flavin adenine dinucleotide binding"/>
    <property type="evidence" value="ECO:0007669"/>
    <property type="project" value="InterPro"/>
</dbReference>
<dbReference type="InterPro" id="IPR036250">
    <property type="entry name" value="AcylCo_DH-like_C"/>
</dbReference>
<evidence type="ECO:0000256" key="3">
    <source>
        <dbReference type="ARBA" id="ARBA00022630"/>
    </source>
</evidence>
<protein>
    <submittedName>
        <fullName evidence="7">Acyl-CoA dehydrogenase, C-terminal domain</fullName>
    </submittedName>
</protein>
<keyword evidence="8" id="KW-1185">Reference proteome</keyword>
<evidence type="ECO:0000313" key="7">
    <source>
        <dbReference type="EMBL" id="SNS13854.1"/>
    </source>
</evidence>
<evidence type="ECO:0000313" key="8">
    <source>
        <dbReference type="Proteomes" id="UP000198420"/>
    </source>
</evidence>
<evidence type="ECO:0000256" key="5">
    <source>
        <dbReference type="ARBA" id="ARBA00023002"/>
    </source>
</evidence>
<comment type="similarity">
    <text evidence="2">Belongs to the acyl-CoA dehydrogenase family.</text>
</comment>
<accession>A0A239C362</accession>
<evidence type="ECO:0000256" key="1">
    <source>
        <dbReference type="ARBA" id="ARBA00001974"/>
    </source>
</evidence>
<evidence type="ECO:0000259" key="6">
    <source>
        <dbReference type="Pfam" id="PF00441"/>
    </source>
</evidence>
<dbReference type="PANTHER" id="PTHR43884">
    <property type="entry name" value="ACYL-COA DEHYDROGENASE"/>
    <property type="match status" value="1"/>
</dbReference>
<dbReference type="Gene3D" id="1.20.140.10">
    <property type="entry name" value="Butyryl-CoA Dehydrogenase, subunit A, domain 3"/>
    <property type="match status" value="1"/>
</dbReference>
<dbReference type="SUPFAM" id="SSF47203">
    <property type="entry name" value="Acyl-CoA dehydrogenase C-terminal domain-like"/>
    <property type="match status" value="1"/>
</dbReference>
<dbReference type="AlphaFoldDB" id="A0A239C362"/>
<evidence type="ECO:0000256" key="2">
    <source>
        <dbReference type="ARBA" id="ARBA00009347"/>
    </source>
</evidence>
<keyword evidence="3" id="KW-0285">Flavoprotein</keyword>
<dbReference type="OrthoDB" id="7328575at2"/>
<organism evidence="7 8">
    <name type="scientific">Actinomadura mexicana</name>
    <dbReference type="NCBI Taxonomy" id="134959"/>
    <lineage>
        <taxon>Bacteria</taxon>
        <taxon>Bacillati</taxon>
        <taxon>Actinomycetota</taxon>
        <taxon>Actinomycetes</taxon>
        <taxon>Streptosporangiales</taxon>
        <taxon>Thermomonosporaceae</taxon>
        <taxon>Actinomadura</taxon>
    </lineage>
</organism>
<proteinExistence type="inferred from homology"/>
<dbReference type="GO" id="GO:0003995">
    <property type="term" value="F:acyl-CoA dehydrogenase activity"/>
    <property type="evidence" value="ECO:0007669"/>
    <property type="project" value="TreeGrafter"/>
</dbReference>
<gene>
    <name evidence="7" type="ORF">SAMN06265355_111220</name>
</gene>
<dbReference type="Pfam" id="PF00441">
    <property type="entry name" value="Acyl-CoA_dh_1"/>
    <property type="match status" value="1"/>
</dbReference>
<dbReference type="Gene3D" id="1.10.540.10">
    <property type="entry name" value="Acyl-CoA dehydrogenase/oxidase, N-terminal domain"/>
    <property type="match status" value="1"/>
</dbReference>
<name>A0A239C362_9ACTN</name>
<keyword evidence="4" id="KW-0274">FAD</keyword>
<evidence type="ECO:0000256" key="4">
    <source>
        <dbReference type="ARBA" id="ARBA00022827"/>
    </source>
</evidence>